<evidence type="ECO:0000313" key="2">
    <source>
        <dbReference type="Proteomes" id="UP000188354"/>
    </source>
</evidence>
<sequence length="103" mass="11547">MLETMFLLQIADEMLAWTVDGKVIECYVFVQGDQAFEEWVGSGVEANKRARHKSLSLFEGQSREVATPQREGGNFVDSGEISLSRLESIIPFLLGQPKVNRLT</sequence>
<name>A0A4P1RW09_LUPAN</name>
<accession>A0A4P1RW09</accession>
<organism evidence="1 2">
    <name type="scientific">Lupinus angustifolius</name>
    <name type="common">Narrow-leaved blue lupine</name>
    <dbReference type="NCBI Taxonomy" id="3871"/>
    <lineage>
        <taxon>Eukaryota</taxon>
        <taxon>Viridiplantae</taxon>
        <taxon>Streptophyta</taxon>
        <taxon>Embryophyta</taxon>
        <taxon>Tracheophyta</taxon>
        <taxon>Spermatophyta</taxon>
        <taxon>Magnoliopsida</taxon>
        <taxon>eudicotyledons</taxon>
        <taxon>Gunneridae</taxon>
        <taxon>Pentapetalae</taxon>
        <taxon>rosids</taxon>
        <taxon>fabids</taxon>
        <taxon>Fabales</taxon>
        <taxon>Fabaceae</taxon>
        <taxon>Papilionoideae</taxon>
        <taxon>50 kb inversion clade</taxon>
        <taxon>genistoids sensu lato</taxon>
        <taxon>core genistoids</taxon>
        <taxon>Genisteae</taxon>
        <taxon>Lupinus</taxon>
    </lineage>
</organism>
<dbReference type="AlphaFoldDB" id="A0A4P1RW09"/>
<proteinExistence type="predicted"/>
<evidence type="ECO:0000313" key="1">
    <source>
        <dbReference type="EMBL" id="OIW19040.1"/>
    </source>
</evidence>
<gene>
    <name evidence="1" type="ORF">TanjilG_10601</name>
</gene>
<protein>
    <submittedName>
        <fullName evidence="1">Uncharacterized protein</fullName>
    </submittedName>
</protein>
<dbReference type="EMBL" id="CM007361">
    <property type="protein sequence ID" value="OIW19040.1"/>
    <property type="molecule type" value="Genomic_DNA"/>
</dbReference>
<dbReference type="Gramene" id="OIW19040">
    <property type="protein sequence ID" value="OIW19040"/>
    <property type="gene ID" value="TanjilG_10601"/>
</dbReference>
<reference evidence="1 2" key="1">
    <citation type="journal article" date="2017" name="Plant Biotechnol. J.">
        <title>A comprehensive draft genome sequence for lupin (Lupinus angustifolius), an emerging health food: insights into plant-microbe interactions and legume evolution.</title>
        <authorList>
            <person name="Hane J.K."/>
            <person name="Ming Y."/>
            <person name="Kamphuis L.G."/>
            <person name="Nelson M.N."/>
            <person name="Garg G."/>
            <person name="Atkins C.A."/>
            <person name="Bayer P.E."/>
            <person name="Bravo A."/>
            <person name="Bringans S."/>
            <person name="Cannon S."/>
            <person name="Edwards D."/>
            <person name="Foley R."/>
            <person name="Gao L.L."/>
            <person name="Harrison M.J."/>
            <person name="Huang W."/>
            <person name="Hurgobin B."/>
            <person name="Li S."/>
            <person name="Liu C.W."/>
            <person name="McGrath A."/>
            <person name="Morahan G."/>
            <person name="Murray J."/>
            <person name="Weller J."/>
            <person name="Jian J."/>
            <person name="Singh K.B."/>
        </authorList>
    </citation>
    <scope>NUCLEOTIDE SEQUENCE [LARGE SCALE GENOMIC DNA]</scope>
    <source>
        <strain evidence="2">cv. Tanjil</strain>
        <tissue evidence="1">Whole plant</tissue>
    </source>
</reference>
<dbReference type="Proteomes" id="UP000188354">
    <property type="component" value="Chromosome LG01"/>
</dbReference>
<keyword evidence="2" id="KW-1185">Reference proteome</keyword>